<evidence type="ECO:0000313" key="2">
    <source>
        <dbReference type="EMBL" id="QBX34266.1"/>
    </source>
</evidence>
<accession>A0A4P7HJJ8</accession>
<dbReference type="EMBL" id="CP038439">
    <property type="protein sequence ID" value="QBX34266.1"/>
    <property type="molecule type" value="Genomic_DNA"/>
</dbReference>
<reference evidence="3" key="1">
    <citation type="submission" date="2019-03" db="EMBL/GenBank/DDBJ databases">
        <authorList>
            <person name="Li J."/>
        </authorList>
    </citation>
    <scope>NUCLEOTIDE SEQUENCE [LARGE SCALE GENOMIC DNA]</scope>
    <source>
        <strain evidence="3">2251</strain>
    </source>
</reference>
<sequence>MSDKVTNEMILEIIKQMQARFDEIEAILAEARKDQRSFNEEMARLREQQELRRQNRTHSNP</sequence>
<dbReference type="RefSeq" id="WP_135312555.1">
    <property type="nucleotide sequence ID" value="NZ_CP038439.1"/>
</dbReference>
<evidence type="ECO:0000256" key="1">
    <source>
        <dbReference type="SAM" id="Coils"/>
    </source>
</evidence>
<feature type="coiled-coil region" evidence="1">
    <location>
        <begin position="14"/>
        <end position="48"/>
    </location>
</feature>
<keyword evidence="1" id="KW-0175">Coiled coil</keyword>
<proteinExistence type="predicted"/>
<dbReference type="Proteomes" id="UP000296374">
    <property type="component" value="Chromosome"/>
</dbReference>
<name>A0A4P7HJJ8_9RHOB</name>
<dbReference type="AlphaFoldDB" id="A0A4P7HJJ8"/>
<organism evidence="2 3">
    <name type="scientific">Paracoccus liaowanqingii</name>
    <dbReference type="NCBI Taxonomy" id="2560053"/>
    <lineage>
        <taxon>Bacteria</taxon>
        <taxon>Pseudomonadati</taxon>
        <taxon>Pseudomonadota</taxon>
        <taxon>Alphaproteobacteria</taxon>
        <taxon>Rhodobacterales</taxon>
        <taxon>Paracoccaceae</taxon>
        <taxon>Paracoccus</taxon>
    </lineage>
</organism>
<gene>
    <name evidence="2" type="ORF">E4191_05705</name>
</gene>
<protein>
    <submittedName>
        <fullName evidence="2">Uncharacterized protein</fullName>
    </submittedName>
</protein>
<dbReference type="KEGG" id="plia:E4191_05705"/>
<evidence type="ECO:0000313" key="3">
    <source>
        <dbReference type="Proteomes" id="UP000296374"/>
    </source>
</evidence>